<sequence>MYGPEIKKIRVAKSLSLKSVYVGVCSKTNAIKFEKGDRTLAADKFHQVLSNLMITMDEFLWINNDFKPTLGDYRQYQLKETWNSDQLTDFEVLIHQVEGEKNQIERVKLASYRLLSHYKAQKKSAKGDLDLVIDYFSNLSAWTLEDVRFFANNCYVLPYDQMLNLLTEVLKVLQRYRYYPQSKAIFATAFLNCVDRMIRHADFSKSLVIIEQLKLLTSEVTMAGYRLLVMYYEAKIQYLRKDKASGKVALLKVLKTAQFLGATQIVTEIDKLLK</sequence>
<dbReference type="InterPro" id="IPR010982">
    <property type="entry name" value="Lambda_DNA-bd_dom_sf"/>
</dbReference>
<dbReference type="Pfam" id="PF21259">
    <property type="entry name" value="Rgg_C"/>
    <property type="match status" value="1"/>
</dbReference>
<dbReference type="Proteomes" id="UP001227831">
    <property type="component" value="Unassembled WGS sequence"/>
</dbReference>
<name>A0ABU1ABB0_9LACO</name>
<gene>
    <name evidence="2" type="ORF">RA086_09900</name>
</gene>
<dbReference type="InterPro" id="IPR010057">
    <property type="entry name" value="Transcription_activator_Rgg_C"/>
</dbReference>
<dbReference type="Gene3D" id="1.25.40.400">
    <property type="match status" value="1"/>
</dbReference>
<proteinExistence type="predicted"/>
<reference evidence="2 3" key="1">
    <citation type="journal article" date="2023" name="Int. J. Syst. Evol. Microbiol.">
        <title>Lactiplantibacillus brownii sp. nov., a novel psychrotolerant species isolated from sauerkraut.</title>
        <authorList>
            <person name="Heng Y.C."/>
            <person name="Silvaraju S."/>
            <person name="Lee J.K.Y."/>
            <person name="Kittelmann S."/>
        </authorList>
    </citation>
    <scope>NUCLEOTIDE SEQUENCE [LARGE SCALE GENOMIC DNA]</scope>
    <source>
        <strain evidence="2 3">WILCCON 0030</strain>
    </source>
</reference>
<dbReference type="NCBIfam" id="TIGR01716">
    <property type="entry name" value="RGG_Cterm"/>
    <property type="match status" value="1"/>
</dbReference>
<feature type="domain" description="HTH-type transcriptional regulator Rgg C-terminal" evidence="1">
    <location>
        <begin position="108"/>
        <end position="269"/>
    </location>
</feature>
<dbReference type="PANTHER" id="PTHR37038:SF12">
    <property type="entry name" value="TRANSCRIPTIONAL REGULATOR"/>
    <property type="match status" value="1"/>
</dbReference>
<evidence type="ECO:0000313" key="2">
    <source>
        <dbReference type="EMBL" id="MDQ7937920.1"/>
    </source>
</evidence>
<dbReference type="PANTHER" id="PTHR37038">
    <property type="entry name" value="TRANSCRIPTIONAL REGULATOR-RELATED"/>
    <property type="match status" value="1"/>
</dbReference>
<keyword evidence="3" id="KW-1185">Reference proteome</keyword>
<dbReference type="InterPro" id="IPR053163">
    <property type="entry name" value="HTH-type_regulator_Rgg"/>
</dbReference>
<dbReference type="RefSeq" id="WP_308703632.1">
    <property type="nucleotide sequence ID" value="NZ_AP027463.1"/>
</dbReference>
<comment type="caution">
    <text evidence="2">The sequence shown here is derived from an EMBL/GenBank/DDBJ whole genome shotgun (WGS) entry which is preliminary data.</text>
</comment>
<organism evidence="2 3">
    <name type="scientific">Lactiplantibacillus brownii</name>
    <dbReference type="NCBI Taxonomy" id="3069269"/>
    <lineage>
        <taxon>Bacteria</taxon>
        <taxon>Bacillati</taxon>
        <taxon>Bacillota</taxon>
        <taxon>Bacilli</taxon>
        <taxon>Lactobacillales</taxon>
        <taxon>Lactobacillaceae</taxon>
        <taxon>Lactiplantibacillus</taxon>
    </lineage>
</organism>
<dbReference type="SUPFAM" id="SSF48452">
    <property type="entry name" value="TPR-like"/>
    <property type="match status" value="1"/>
</dbReference>
<dbReference type="InterPro" id="IPR011990">
    <property type="entry name" value="TPR-like_helical_dom_sf"/>
</dbReference>
<dbReference type="SUPFAM" id="SSF47413">
    <property type="entry name" value="lambda repressor-like DNA-binding domains"/>
    <property type="match status" value="1"/>
</dbReference>
<evidence type="ECO:0000259" key="1">
    <source>
        <dbReference type="Pfam" id="PF21259"/>
    </source>
</evidence>
<protein>
    <recommendedName>
        <fullName evidence="1">HTH-type transcriptional regulator Rgg C-terminal domain-containing protein</fullName>
    </recommendedName>
</protein>
<dbReference type="EMBL" id="JAVCWF010000001">
    <property type="protein sequence ID" value="MDQ7937920.1"/>
    <property type="molecule type" value="Genomic_DNA"/>
</dbReference>
<evidence type="ECO:0000313" key="3">
    <source>
        <dbReference type="Proteomes" id="UP001227831"/>
    </source>
</evidence>
<accession>A0ABU1ABB0</accession>